<dbReference type="EMBL" id="JAMKFE010000007">
    <property type="protein sequence ID" value="MCM5680594.1"/>
    <property type="molecule type" value="Genomic_DNA"/>
</dbReference>
<comment type="caution">
    <text evidence="3">The sequence shown here is derived from an EMBL/GenBank/DDBJ whole genome shotgun (WGS) entry which is preliminary data.</text>
</comment>
<dbReference type="PANTHER" id="PTHR38593:SF1">
    <property type="entry name" value="BLR2558 PROTEIN"/>
    <property type="match status" value="1"/>
</dbReference>
<evidence type="ECO:0000313" key="4">
    <source>
        <dbReference type="Proteomes" id="UP001165541"/>
    </source>
</evidence>
<accession>A0ABT0YQA4</accession>
<dbReference type="RefSeq" id="WP_251779046.1">
    <property type="nucleotide sequence ID" value="NZ_JAMKFE010000007.1"/>
</dbReference>
<keyword evidence="4" id="KW-1185">Reference proteome</keyword>
<dbReference type="Pfam" id="PF13628">
    <property type="entry name" value="DUF4142"/>
    <property type="match status" value="1"/>
</dbReference>
<dbReference type="InterPro" id="IPR025419">
    <property type="entry name" value="DUF4142"/>
</dbReference>
<feature type="domain" description="DUF4142" evidence="2">
    <location>
        <begin position="28"/>
        <end position="164"/>
    </location>
</feature>
<dbReference type="Gene3D" id="1.20.1260.10">
    <property type="match status" value="1"/>
</dbReference>
<feature type="chain" id="PRO_5045759374" evidence="1">
    <location>
        <begin position="27"/>
        <end position="173"/>
    </location>
</feature>
<gene>
    <name evidence="3" type="ORF">M8A51_13760</name>
</gene>
<evidence type="ECO:0000256" key="1">
    <source>
        <dbReference type="SAM" id="SignalP"/>
    </source>
</evidence>
<dbReference type="Proteomes" id="UP001165541">
    <property type="component" value="Unassembled WGS sequence"/>
</dbReference>
<evidence type="ECO:0000313" key="3">
    <source>
        <dbReference type="EMBL" id="MCM5680594.1"/>
    </source>
</evidence>
<reference evidence="3" key="1">
    <citation type="submission" date="2022-05" db="EMBL/GenBank/DDBJ databases">
        <title>Schlegelella sp. nov., isolated from mangrove soil.</title>
        <authorList>
            <person name="Liu Y."/>
            <person name="Ge X."/>
            <person name="Liu W."/>
        </authorList>
    </citation>
    <scope>NUCLEOTIDE SEQUENCE</scope>
    <source>
        <strain evidence="3">S2-27</strain>
    </source>
</reference>
<sequence length="173" mass="18342">MKQFLHGATLVAFLAFGGAAASQTVADDDAGFMKQAAHNGHAEVVSSKLAQQKASSADVKAFAQRMVEDHTKTNAELEQIATSKGIQLPKEPDAAQQAKMKALSGLSGAEFDKQYVEQMGVAAHEQTISLFQRGASNARDPQIKAFAAKTLPALQHHLEMARALKAGKASKAK</sequence>
<protein>
    <submittedName>
        <fullName evidence="3">DUF4142 domain-containing protein</fullName>
    </submittedName>
</protein>
<proteinExistence type="predicted"/>
<dbReference type="InterPro" id="IPR012347">
    <property type="entry name" value="Ferritin-like"/>
</dbReference>
<feature type="signal peptide" evidence="1">
    <location>
        <begin position="1"/>
        <end position="26"/>
    </location>
</feature>
<keyword evidence="1" id="KW-0732">Signal</keyword>
<dbReference type="PANTHER" id="PTHR38593">
    <property type="entry name" value="BLR2558 PROTEIN"/>
    <property type="match status" value="1"/>
</dbReference>
<evidence type="ECO:0000259" key="2">
    <source>
        <dbReference type="Pfam" id="PF13628"/>
    </source>
</evidence>
<organism evidence="3 4">
    <name type="scientific">Caldimonas mangrovi</name>
    <dbReference type="NCBI Taxonomy" id="2944811"/>
    <lineage>
        <taxon>Bacteria</taxon>
        <taxon>Pseudomonadati</taxon>
        <taxon>Pseudomonadota</taxon>
        <taxon>Betaproteobacteria</taxon>
        <taxon>Burkholderiales</taxon>
        <taxon>Sphaerotilaceae</taxon>
        <taxon>Caldimonas</taxon>
    </lineage>
</organism>
<name>A0ABT0YQA4_9BURK</name>